<comment type="caution">
    <text evidence="3">The sequence shown here is derived from an EMBL/GenBank/DDBJ whole genome shotgun (WGS) entry which is preliminary data.</text>
</comment>
<dbReference type="SMART" id="SM00530">
    <property type="entry name" value="HTH_XRE"/>
    <property type="match status" value="1"/>
</dbReference>
<gene>
    <name evidence="3" type="ORF">PQG45_04590</name>
</gene>
<accession>A0ABU3TR13</accession>
<organism evidence="3 4">
    <name type="scientific">Aquirufa regiilacus</name>
    <dbReference type="NCBI Taxonomy" id="3024868"/>
    <lineage>
        <taxon>Bacteria</taxon>
        <taxon>Pseudomonadati</taxon>
        <taxon>Bacteroidota</taxon>
        <taxon>Cytophagia</taxon>
        <taxon>Cytophagales</taxon>
        <taxon>Flectobacillaceae</taxon>
        <taxon>Aquirufa</taxon>
    </lineage>
</organism>
<sequence length="100" mass="11147">MKAKTNTTTLDQFVTKHYGTTGTSQRDKLNQGYENFKMGILLRDARKKAGLTQDELAKRAGTTKSYISKLENDVKEVRLSTLQNIVELGLGGKVELSIKL</sequence>
<dbReference type="Pfam" id="PF01381">
    <property type="entry name" value="HTH_3"/>
    <property type="match status" value="1"/>
</dbReference>
<dbReference type="InterPro" id="IPR050807">
    <property type="entry name" value="TransReg_Diox_bact_type"/>
</dbReference>
<dbReference type="Proteomes" id="UP001249959">
    <property type="component" value="Unassembled WGS sequence"/>
</dbReference>
<dbReference type="EMBL" id="JAVNWW010000001">
    <property type="protein sequence ID" value="MDU0808310.1"/>
    <property type="molecule type" value="Genomic_DNA"/>
</dbReference>
<dbReference type="Gene3D" id="1.10.260.40">
    <property type="entry name" value="lambda repressor-like DNA-binding domains"/>
    <property type="match status" value="1"/>
</dbReference>
<dbReference type="CDD" id="cd00093">
    <property type="entry name" value="HTH_XRE"/>
    <property type="match status" value="1"/>
</dbReference>
<evidence type="ECO:0000313" key="4">
    <source>
        <dbReference type="Proteomes" id="UP001249959"/>
    </source>
</evidence>
<keyword evidence="1" id="KW-0238">DNA-binding</keyword>
<dbReference type="PANTHER" id="PTHR46797:SF1">
    <property type="entry name" value="METHYLPHOSPHONATE SYNTHASE"/>
    <property type="match status" value="1"/>
</dbReference>
<dbReference type="PANTHER" id="PTHR46797">
    <property type="entry name" value="HTH-TYPE TRANSCRIPTIONAL REGULATOR"/>
    <property type="match status" value="1"/>
</dbReference>
<reference evidence="3 4" key="1">
    <citation type="submission" date="2023-09" db="EMBL/GenBank/DDBJ databases">
        <title>Aquirufa genomes.</title>
        <authorList>
            <person name="Pitt A."/>
        </authorList>
    </citation>
    <scope>NUCLEOTIDE SEQUENCE [LARGE SCALE GENOMIC DNA]</scope>
    <source>
        <strain evidence="3 4">LEOWEIH-7C</strain>
    </source>
</reference>
<evidence type="ECO:0000313" key="3">
    <source>
        <dbReference type="EMBL" id="MDU0808310.1"/>
    </source>
</evidence>
<evidence type="ECO:0000256" key="1">
    <source>
        <dbReference type="ARBA" id="ARBA00023125"/>
    </source>
</evidence>
<dbReference type="InterPro" id="IPR010982">
    <property type="entry name" value="Lambda_DNA-bd_dom_sf"/>
</dbReference>
<dbReference type="InterPro" id="IPR001387">
    <property type="entry name" value="Cro/C1-type_HTH"/>
</dbReference>
<dbReference type="PROSITE" id="PS50943">
    <property type="entry name" value="HTH_CROC1"/>
    <property type="match status" value="1"/>
</dbReference>
<dbReference type="SUPFAM" id="SSF47413">
    <property type="entry name" value="lambda repressor-like DNA-binding domains"/>
    <property type="match status" value="1"/>
</dbReference>
<name>A0ABU3TR13_9BACT</name>
<evidence type="ECO:0000259" key="2">
    <source>
        <dbReference type="PROSITE" id="PS50943"/>
    </source>
</evidence>
<feature type="domain" description="HTH cro/C1-type" evidence="2">
    <location>
        <begin position="42"/>
        <end position="88"/>
    </location>
</feature>
<keyword evidence="4" id="KW-1185">Reference proteome</keyword>
<proteinExistence type="predicted"/>
<dbReference type="RefSeq" id="WP_315575377.1">
    <property type="nucleotide sequence ID" value="NZ_JARDXH010000002.1"/>
</dbReference>
<protein>
    <submittedName>
        <fullName evidence="3">Helix-turn-helix transcriptional regulator</fullName>
    </submittedName>
</protein>